<dbReference type="SUPFAM" id="SSF89392">
    <property type="entry name" value="Prokaryotic lipoproteins and lipoprotein localization factors"/>
    <property type="match status" value="1"/>
</dbReference>
<sequence>MIKKILFFLILFTLFSQKSFSLPKEKIINNFNKINNISFEFQQKIADKIEVGKCYIKYPKLIYCLYDNKNKKEMVSNGRSLVIKNNRYNKTYIYPLKTTPLEYILDKKFILNKIKNLEPKINNNMIEFLIATKKKLISIFFNSKTYDLAGWKTIDIYQKEVVFQINNLEKNLNIDEKRFKLPPLN</sequence>
<evidence type="ECO:0000313" key="1">
    <source>
        <dbReference type="EMBL" id="SVC59091.1"/>
    </source>
</evidence>
<dbReference type="InterPro" id="IPR029046">
    <property type="entry name" value="LolA/LolB/LppX"/>
</dbReference>
<dbReference type="PANTHER" id="PTHR35869">
    <property type="entry name" value="OUTER-MEMBRANE LIPOPROTEIN CARRIER PROTEIN"/>
    <property type="match status" value="1"/>
</dbReference>
<feature type="non-terminal residue" evidence="1">
    <location>
        <position position="185"/>
    </location>
</feature>
<dbReference type="CDD" id="cd16325">
    <property type="entry name" value="LolA"/>
    <property type="match status" value="1"/>
</dbReference>
<reference evidence="1" key="1">
    <citation type="submission" date="2018-05" db="EMBL/GenBank/DDBJ databases">
        <authorList>
            <person name="Lanie J.A."/>
            <person name="Ng W.-L."/>
            <person name="Kazmierczak K.M."/>
            <person name="Andrzejewski T.M."/>
            <person name="Davidsen T.M."/>
            <person name="Wayne K.J."/>
            <person name="Tettelin H."/>
            <person name="Glass J.I."/>
            <person name="Rusch D."/>
            <person name="Podicherti R."/>
            <person name="Tsui H.-C.T."/>
            <person name="Winkler M.E."/>
        </authorList>
    </citation>
    <scope>NUCLEOTIDE SEQUENCE</scope>
</reference>
<organism evidence="1">
    <name type="scientific">marine metagenome</name>
    <dbReference type="NCBI Taxonomy" id="408172"/>
    <lineage>
        <taxon>unclassified sequences</taxon>
        <taxon>metagenomes</taxon>
        <taxon>ecological metagenomes</taxon>
    </lineage>
</organism>
<evidence type="ECO:0008006" key="2">
    <source>
        <dbReference type="Google" id="ProtNLM"/>
    </source>
</evidence>
<proteinExistence type="predicted"/>
<protein>
    <recommendedName>
        <fullName evidence="2">Outer membrane lipoprotein carrier protein LolA</fullName>
    </recommendedName>
</protein>
<name>A0A382NHN2_9ZZZZ</name>
<dbReference type="InterPro" id="IPR004564">
    <property type="entry name" value="OM_lipoprot_carrier_LolA-like"/>
</dbReference>
<dbReference type="PANTHER" id="PTHR35869:SF1">
    <property type="entry name" value="OUTER-MEMBRANE LIPOPROTEIN CARRIER PROTEIN"/>
    <property type="match status" value="1"/>
</dbReference>
<dbReference type="Gene3D" id="2.50.20.10">
    <property type="entry name" value="Lipoprotein localisation LolA/LolB/LppX"/>
    <property type="match status" value="1"/>
</dbReference>
<gene>
    <name evidence="1" type="ORF">METZ01_LOCUS311945</name>
</gene>
<dbReference type="AlphaFoldDB" id="A0A382NHN2"/>
<accession>A0A382NHN2</accession>
<dbReference type="EMBL" id="UINC01099654">
    <property type="protein sequence ID" value="SVC59091.1"/>
    <property type="molecule type" value="Genomic_DNA"/>
</dbReference>
<dbReference type="Pfam" id="PF03548">
    <property type="entry name" value="LolA"/>
    <property type="match status" value="1"/>
</dbReference>